<reference evidence="1 2" key="1">
    <citation type="submission" date="2019-03" db="EMBL/GenBank/DDBJ databases">
        <title>Draft Genome Sequence of Massilia arenosa sp. nov., a Novel Massilia Species Isolated from a Sandy-loam Maize Soil.</title>
        <authorList>
            <person name="Raths R."/>
            <person name="Peta V."/>
            <person name="Bucking H."/>
        </authorList>
    </citation>
    <scope>NUCLEOTIDE SEQUENCE [LARGE SCALE GENOMIC DNA]</scope>
    <source>
        <strain evidence="1 2">MC02</strain>
    </source>
</reference>
<keyword evidence="2" id="KW-1185">Reference proteome</keyword>
<name>A0A4Y9SAJ0_9BURK</name>
<dbReference type="PANTHER" id="PTHR38436:SF1">
    <property type="entry name" value="ESTER CYCLASE"/>
    <property type="match status" value="1"/>
</dbReference>
<dbReference type="GO" id="GO:0030638">
    <property type="term" value="P:polyketide metabolic process"/>
    <property type="evidence" value="ECO:0007669"/>
    <property type="project" value="InterPro"/>
</dbReference>
<organism evidence="1 2">
    <name type="scientific">Zemynaea arenosa</name>
    <dbReference type="NCBI Taxonomy" id="2561931"/>
    <lineage>
        <taxon>Bacteria</taxon>
        <taxon>Pseudomonadati</taxon>
        <taxon>Pseudomonadota</taxon>
        <taxon>Betaproteobacteria</taxon>
        <taxon>Burkholderiales</taxon>
        <taxon>Oxalobacteraceae</taxon>
        <taxon>Telluria group</taxon>
        <taxon>Zemynaea</taxon>
    </lineage>
</organism>
<sequence>MTPSANRRTILRYFDEVWNAGRVDVLDELLTADYLNHSASFPNPRPGPDDLKPIVRAMRAGIPDLHYEVLDIVEAEDRLAIYTRVTGTHAGELFGMAPTGRRIDVKQMQIEWMREGRICQHWRLTDELALLRQLGQV</sequence>
<evidence type="ECO:0000313" key="1">
    <source>
        <dbReference type="EMBL" id="TFW17156.1"/>
    </source>
</evidence>
<dbReference type="PANTHER" id="PTHR38436">
    <property type="entry name" value="POLYKETIDE CYCLASE SNOAL-LIKE DOMAIN"/>
    <property type="match status" value="1"/>
</dbReference>
<dbReference type="EMBL" id="SPVF01000191">
    <property type="protein sequence ID" value="TFW17156.1"/>
    <property type="molecule type" value="Genomic_DNA"/>
</dbReference>
<proteinExistence type="predicted"/>
<dbReference type="Gene3D" id="3.10.450.50">
    <property type="match status" value="1"/>
</dbReference>
<dbReference type="InterPro" id="IPR032710">
    <property type="entry name" value="NTF2-like_dom_sf"/>
</dbReference>
<dbReference type="Pfam" id="PF07366">
    <property type="entry name" value="SnoaL"/>
    <property type="match status" value="1"/>
</dbReference>
<dbReference type="OrthoDB" id="9182871at2"/>
<dbReference type="InterPro" id="IPR009959">
    <property type="entry name" value="Cyclase_SnoaL-like"/>
</dbReference>
<evidence type="ECO:0000313" key="2">
    <source>
        <dbReference type="Proteomes" id="UP000298438"/>
    </source>
</evidence>
<accession>A0A4Y9SAJ0</accession>
<dbReference type="SUPFAM" id="SSF54427">
    <property type="entry name" value="NTF2-like"/>
    <property type="match status" value="1"/>
</dbReference>
<dbReference type="RefSeq" id="WP_135208043.1">
    <property type="nucleotide sequence ID" value="NZ_SPVF01000191.1"/>
</dbReference>
<gene>
    <name evidence="1" type="ORF">E4L96_15050</name>
</gene>
<dbReference type="Proteomes" id="UP000298438">
    <property type="component" value="Unassembled WGS sequence"/>
</dbReference>
<dbReference type="AlphaFoldDB" id="A0A4Y9SAJ0"/>
<protein>
    <submittedName>
        <fullName evidence="1">Ester cyclase</fullName>
    </submittedName>
</protein>
<comment type="caution">
    <text evidence="1">The sequence shown here is derived from an EMBL/GenBank/DDBJ whole genome shotgun (WGS) entry which is preliminary data.</text>
</comment>